<protein>
    <submittedName>
        <fullName evidence="2">Uncharacterized protein</fullName>
    </submittedName>
</protein>
<comment type="caution">
    <text evidence="2">The sequence shown here is derived from an EMBL/GenBank/DDBJ whole genome shotgun (WGS) entry which is preliminary data.</text>
</comment>
<keyword evidence="1" id="KW-0812">Transmembrane</keyword>
<evidence type="ECO:0000256" key="1">
    <source>
        <dbReference type="SAM" id="Phobius"/>
    </source>
</evidence>
<dbReference type="EMBL" id="MFSQ01000082">
    <property type="protein sequence ID" value="OGI39812.1"/>
    <property type="molecule type" value="Genomic_DNA"/>
</dbReference>
<reference evidence="2 3" key="1">
    <citation type="journal article" date="2016" name="Nat. Commun.">
        <title>Thousands of microbial genomes shed light on interconnected biogeochemical processes in an aquifer system.</title>
        <authorList>
            <person name="Anantharaman K."/>
            <person name="Brown C.T."/>
            <person name="Hug L.A."/>
            <person name="Sharon I."/>
            <person name="Castelle C.J."/>
            <person name="Probst A.J."/>
            <person name="Thomas B.C."/>
            <person name="Singh A."/>
            <person name="Wilkins M.J."/>
            <person name="Karaoz U."/>
            <person name="Brodie E.L."/>
            <person name="Williams K.H."/>
            <person name="Hubbard S.S."/>
            <person name="Banfield J.F."/>
        </authorList>
    </citation>
    <scope>NUCLEOTIDE SEQUENCE [LARGE SCALE GENOMIC DNA]</scope>
</reference>
<gene>
    <name evidence="2" type="ORF">A2140_00575</name>
</gene>
<organism evidence="2 3">
    <name type="scientific">Candidatus Muproteobacteria bacterium RBG_16_62_13</name>
    <dbReference type="NCBI Taxonomy" id="1817756"/>
    <lineage>
        <taxon>Bacteria</taxon>
        <taxon>Pseudomonadati</taxon>
        <taxon>Pseudomonadota</taxon>
        <taxon>Candidatus Muproteobacteria</taxon>
    </lineage>
</organism>
<proteinExistence type="predicted"/>
<dbReference type="Proteomes" id="UP000178379">
    <property type="component" value="Unassembled WGS sequence"/>
</dbReference>
<accession>A0A1F6T3S7</accession>
<feature type="transmembrane region" description="Helical" evidence="1">
    <location>
        <begin position="43"/>
        <end position="61"/>
    </location>
</feature>
<evidence type="ECO:0000313" key="2">
    <source>
        <dbReference type="EMBL" id="OGI39812.1"/>
    </source>
</evidence>
<dbReference type="AlphaFoldDB" id="A0A1F6T3S7"/>
<keyword evidence="1" id="KW-1133">Transmembrane helix</keyword>
<evidence type="ECO:0000313" key="3">
    <source>
        <dbReference type="Proteomes" id="UP000178379"/>
    </source>
</evidence>
<sequence>MAPIASSGKQLAKMFIYGGGALVLYFLLYLFEDSILEFTSRGGWYFAGPVAIAFVISYVHGNFTSQFWDMLGIKAKK</sequence>
<keyword evidence="1" id="KW-0472">Membrane</keyword>
<feature type="transmembrane region" description="Helical" evidence="1">
    <location>
        <begin position="12"/>
        <end position="31"/>
    </location>
</feature>
<name>A0A1F6T3S7_9PROT</name>